<dbReference type="GO" id="GO:0019853">
    <property type="term" value="P:L-ascorbic acid biosynthetic process"/>
    <property type="evidence" value="ECO:0007669"/>
    <property type="project" value="TreeGrafter"/>
</dbReference>
<dbReference type="RefSeq" id="WP_062188898.1">
    <property type="nucleotide sequence ID" value="NZ_DF967965.1"/>
</dbReference>
<name>A0A3D1JKG9_9CHLR</name>
<dbReference type="InterPro" id="IPR005511">
    <property type="entry name" value="SMP-30"/>
</dbReference>
<evidence type="ECO:0000256" key="2">
    <source>
        <dbReference type="PIRSR" id="PIRSR605511-1"/>
    </source>
</evidence>
<dbReference type="GO" id="GO:0005509">
    <property type="term" value="F:calcium ion binding"/>
    <property type="evidence" value="ECO:0007669"/>
    <property type="project" value="TreeGrafter"/>
</dbReference>
<feature type="active site" description="Proton donor/acceptor" evidence="2">
    <location>
        <position position="194"/>
    </location>
</feature>
<dbReference type="SUPFAM" id="SSF63829">
    <property type="entry name" value="Calcium-dependent phosphotriesterase"/>
    <property type="match status" value="1"/>
</dbReference>
<evidence type="ECO:0000313" key="6">
    <source>
        <dbReference type="Proteomes" id="UP000264141"/>
    </source>
</evidence>
<proteinExistence type="inferred from homology"/>
<keyword evidence="3" id="KW-0479">Metal-binding</keyword>
<organism evidence="5 6">
    <name type="scientific">Anaerolinea thermolimosa</name>
    <dbReference type="NCBI Taxonomy" id="229919"/>
    <lineage>
        <taxon>Bacteria</taxon>
        <taxon>Bacillati</taxon>
        <taxon>Chloroflexota</taxon>
        <taxon>Anaerolineae</taxon>
        <taxon>Anaerolineales</taxon>
        <taxon>Anaerolineaceae</taxon>
        <taxon>Anaerolinea</taxon>
    </lineage>
</organism>
<dbReference type="STRING" id="229919.GCA_001050195_00222"/>
<sequence length="287" mass="31649">MDELEHVLAVQDELGEGPVWDAAGQVLYWVDIERGLIHQFHPSSGAHRVMKVGKKVGSLALRESGGMVLATEAGFAFWNEGEQGLRFIGDPEAHKPHTRFNDGAADRLGRFWAGTMGDSYSNHLYRLDPDLSIHVMESGIDISNGIGWSPDNRVMYYTDSSPGIIYAYDFDLESGEISNRRVWVERSGRPGVPDGLTVDCEGFVWSACWDGWCVERYDPQGKLERTIQMPVPRPTSVMFGGPDLNVLYITSARTGLSEAVLSQSPLSGDLFCLQPGVKGLPEPRFAG</sequence>
<dbReference type="Pfam" id="PF08450">
    <property type="entry name" value="SGL"/>
    <property type="match status" value="1"/>
</dbReference>
<dbReference type="OrthoDB" id="2633250at2"/>
<dbReference type="GO" id="GO:0004341">
    <property type="term" value="F:gluconolactonase activity"/>
    <property type="evidence" value="ECO:0007669"/>
    <property type="project" value="TreeGrafter"/>
</dbReference>
<feature type="binding site" evidence="3">
    <location>
        <position position="101"/>
    </location>
    <ligand>
        <name>substrate</name>
    </ligand>
</feature>
<comment type="cofactor">
    <cofactor evidence="3">
        <name>Zn(2+)</name>
        <dbReference type="ChEBI" id="CHEBI:29105"/>
    </cofactor>
    <text evidence="3">Binds 1 divalent metal cation per subunit.</text>
</comment>
<feature type="binding site" evidence="3">
    <location>
        <position position="16"/>
    </location>
    <ligand>
        <name>a divalent metal cation</name>
        <dbReference type="ChEBI" id="CHEBI:60240"/>
    </ligand>
</feature>
<dbReference type="InterPro" id="IPR011042">
    <property type="entry name" value="6-blade_b-propeller_TolB-like"/>
</dbReference>
<feature type="domain" description="SMP-30/Gluconolactonase/LRE-like region" evidence="4">
    <location>
        <begin position="14"/>
        <end position="253"/>
    </location>
</feature>
<dbReference type="PANTHER" id="PTHR10907:SF47">
    <property type="entry name" value="REGUCALCIN"/>
    <property type="match status" value="1"/>
</dbReference>
<evidence type="ECO:0000313" key="5">
    <source>
        <dbReference type="EMBL" id="HCE18248.1"/>
    </source>
</evidence>
<feature type="binding site" evidence="3">
    <location>
        <position position="99"/>
    </location>
    <ligand>
        <name>substrate</name>
    </ligand>
</feature>
<feature type="binding site" evidence="3">
    <location>
        <position position="144"/>
    </location>
    <ligand>
        <name>a divalent metal cation</name>
        <dbReference type="ChEBI" id="CHEBI:60240"/>
    </ligand>
</feature>
<accession>A0A3D1JKG9</accession>
<feature type="binding site" evidence="3">
    <location>
        <position position="194"/>
    </location>
    <ligand>
        <name>a divalent metal cation</name>
        <dbReference type="ChEBI" id="CHEBI:60240"/>
    </ligand>
</feature>
<dbReference type="InterPro" id="IPR013658">
    <property type="entry name" value="SGL"/>
</dbReference>
<evidence type="ECO:0000259" key="4">
    <source>
        <dbReference type="Pfam" id="PF08450"/>
    </source>
</evidence>
<dbReference type="PRINTS" id="PR01790">
    <property type="entry name" value="SMP30FAMILY"/>
</dbReference>
<evidence type="ECO:0000256" key="1">
    <source>
        <dbReference type="ARBA" id="ARBA00008853"/>
    </source>
</evidence>
<evidence type="ECO:0000256" key="3">
    <source>
        <dbReference type="PIRSR" id="PIRSR605511-2"/>
    </source>
</evidence>
<dbReference type="AlphaFoldDB" id="A0A3D1JKG9"/>
<dbReference type="Proteomes" id="UP000264141">
    <property type="component" value="Unassembled WGS sequence"/>
</dbReference>
<comment type="caution">
    <text evidence="5">The sequence shown here is derived from an EMBL/GenBank/DDBJ whole genome shotgun (WGS) entry which is preliminary data.</text>
</comment>
<protein>
    <submittedName>
        <fullName evidence="5">SMP-30/gluconolactonase/LRE family protein</fullName>
    </submittedName>
</protein>
<dbReference type="PANTHER" id="PTHR10907">
    <property type="entry name" value="REGUCALCIN"/>
    <property type="match status" value="1"/>
</dbReference>
<comment type="similarity">
    <text evidence="1">Belongs to the SMP-30/CGR1 family.</text>
</comment>
<dbReference type="EMBL" id="DPBP01000041">
    <property type="protein sequence ID" value="HCE18248.1"/>
    <property type="molecule type" value="Genomic_DNA"/>
</dbReference>
<dbReference type="Gene3D" id="2.120.10.30">
    <property type="entry name" value="TolB, C-terminal domain"/>
    <property type="match status" value="1"/>
</dbReference>
<keyword evidence="3" id="KW-0862">Zinc</keyword>
<reference evidence="5 6" key="1">
    <citation type="journal article" date="2018" name="Nat. Biotechnol.">
        <title>A standardized bacterial taxonomy based on genome phylogeny substantially revises the tree of life.</title>
        <authorList>
            <person name="Parks D.H."/>
            <person name="Chuvochina M."/>
            <person name="Waite D.W."/>
            <person name="Rinke C."/>
            <person name="Skarshewski A."/>
            <person name="Chaumeil P.A."/>
            <person name="Hugenholtz P."/>
        </authorList>
    </citation>
    <scope>NUCLEOTIDE SEQUENCE [LARGE SCALE GENOMIC DNA]</scope>
    <source>
        <strain evidence="5">UBA8781</strain>
    </source>
</reference>
<gene>
    <name evidence="5" type="ORF">DEQ80_10345</name>
</gene>